<dbReference type="Proteomes" id="UP000494256">
    <property type="component" value="Unassembled WGS sequence"/>
</dbReference>
<dbReference type="InterPro" id="IPR048365">
    <property type="entry name" value="TNP-like_RNaseH_N"/>
</dbReference>
<dbReference type="InterPro" id="IPR048367">
    <property type="entry name" value="TNP-like_RNaseH_C"/>
</dbReference>
<sequence length="892" mass="101915">MACTVAGCSSRLGVLTENNENVSFHRFPADVDLKKLWVKNVRKGDEWKPTQYTRICSLHFDKSCFREGYGRKTLHSYAVPTIFPNQPLSRRPKLPTKRKLIPKYGETSAARKDEQRLHGSLPKMDRTTQTENIGETAIDTKLRKATRLVEHYKVIATRRGRKLKNLQRNFCRLKKKNTDLVTIIQALNEKLEDENVTVLKNSLGTDPVVSRYLMKSQGASLPKEYPEEIKKFALTLHFLSPKAYCFVRDAFDTVLPHPKTLSRWYQSVECKPGFTTESFEILKMRCQNSNKVIYGALTMDEIAIRKQLQWDGTKYHGHIDIGTEVVGDDLPLATEALTFMLTCINESWKIPIGYFLINGVSGQQKKNLVEQAIRLLIEHGITVVSLTFDGTAANAAMATQLGCDLNPDNLRSTFRVDYHEVAILYDPCHNIKLVRNALGEKHTLLDADNQVISWHFLNMLQNLQVEEGLHAANKLSAAHIQYEKQKMKVKLATQLLSNSVADALEFCHEMQIPAFENCEATIKFIKHFNNLFDILNSRSLLSKGYKKPLNVHNILKAREKLQEIDEYIDGLKLSDGTFIVKSRKKTGFVGFKICIRSVLFIYEKYISNTNPYLSYLPVYKLSQDHIEVFFGAIRSLGGFNNNPSAKAFMTAYKKLLVHAEFKISRNGNCLPLEDIRILHTAKKQYIQALNQTTERFKMLDGSTEGQATVNFRKEMIADHDYIPDPNILTEYSENIIAYIAGYIVKKIRNQILCEHCYQALVTDENKSFLIRVKDKGGLIKASNDVIRICKYTEKVFRQYLRTNGASKVGLPNIIQKITMDVFEICGGTDAFSELITHSYDNCVLNNHLHLIIKSIVDFYLIIRVHHESKKASIPKGENVRNFYNKLVLFKGL</sequence>
<dbReference type="Pfam" id="PF22824">
    <property type="entry name" value="THAP9_C"/>
    <property type="match status" value="1"/>
</dbReference>
<evidence type="ECO:0000256" key="2">
    <source>
        <dbReference type="ARBA" id="ARBA00022771"/>
    </source>
</evidence>
<evidence type="ECO:0000256" key="4">
    <source>
        <dbReference type="ARBA" id="ARBA00023125"/>
    </source>
</evidence>
<dbReference type="OrthoDB" id="6856891at2759"/>
<organism evidence="7 8">
    <name type="scientific">Arctia plantaginis</name>
    <name type="common">Wood tiger moth</name>
    <name type="synonym">Phalaena plantaginis</name>
    <dbReference type="NCBI Taxonomy" id="874455"/>
    <lineage>
        <taxon>Eukaryota</taxon>
        <taxon>Metazoa</taxon>
        <taxon>Ecdysozoa</taxon>
        <taxon>Arthropoda</taxon>
        <taxon>Hexapoda</taxon>
        <taxon>Insecta</taxon>
        <taxon>Pterygota</taxon>
        <taxon>Neoptera</taxon>
        <taxon>Endopterygota</taxon>
        <taxon>Lepidoptera</taxon>
        <taxon>Glossata</taxon>
        <taxon>Ditrysia</taxon>
        <taxon>Noctuoidea</taxon>
        <taxon>Erebidae</taxon>
        <taxon>Arctiinae</taxon>
        <taxon>Arctia</taxon>
    </lineage>
</organism>
<dbReference type="SMART" id="SM00980">
    <property type="entry name" value="THAP"/>
    <property type="match status" value="1"/>
</dbReference>
<dbReference type="Gene3D" id="6.20.210.20">
    <property type="entry name" value="THAP domain"/>
    <property type="match status" value="1"/>
</dbReference>
<evidence type="ECO:0000313" key="8">
    <source>
        <dbReference type="Proteomes" id="UP000494256"/>
    </source>
</evidence>
<dbReference type="AlphaFoldDB" id="A0A8S0ZG31"/>
<evidence type="ECO:0000256" key="1">
    <source>
        <dbReference type="ARBA" id="ARBA00022723"/>
    </source>
</evidence>
<dbReference type="Pfam" id="PF12017">
    <property type="entry name" value="Tnp_P_element"/>
    <property type="match status" value="1"/>
</dbReference>
<dbReference type="GO" id="GO:0008270">
    <property type="term" value="F:zinc ion binding"/>
    <property type="evidence" value="ECO:0007669"/>
    <property type="project" value="UniProtKB-KW"/>
</dbReference>
<feature type="domain" description="THAP-type" evidence="6">
    <location>
        <begin position="1"/>
        <end position="83"/>
    </location>
</feature>
<dbReference type="PROSITE" id="PS50950">
    <property type="entry name" value="ZF_THAP"/>
    <property type="match status" value="1"/>
</dbReference>
<dbReference type="Pfam" id="PF21789">
    <property type="entry name" value="TNP-like_RNaseH_C"/>
    <property type="match status" value="1"/>
</dbReference>
<evidence type="ECO:0000313" key="7">
    <source>
        <dbReference type="EMBL" id="CAB3231452.1"/>
    </source>
</evidence>
<name>A0A8S0ZG31_ARCPL</name>
<proteinExistence type="predicted"/>
<keyword evidence="4 5" id="KW-0238">DNA-binding</keyword>
<dbReference type="SUPFAM" id="SSF57716">
    <property type="entry name" value="Glucocorticoid receptor-like (DNA-binding domain)"/>
    <property type="match status" value="1"/>
</dbReference>
<keyword evidence="1" id="KW-0479">Metal-binding</keyword>
<evidence type="ECO:0000256" key="3">
    <source>
        <dbReference type="ARBA" id="ARBA00022833"/>
    </source>
</evidence>
<keyword evidence="2 5" id="KW-0863">Zinc-finger</keyword>
<dbReference type="PANTHER" id="PTHR47577:SF2">
    <property type="entry name" value="THAP DOMAIN CONTAINING 9"/>
    <property type="match status" value="1"/>
</dbReference>
<gene>
    <name evidence="7" type="ORF">APLA_LOCUS5184</name>
</gene>
<dbReference type="EMBL" id="CADEBD010000288">
    <property type="protein sequence ID" value="CAB3231452.1"/>
    <property type="molecule type" value="Genomic_DNA"/>
</dbReference>
<reference evidence="7 8" key="1">
    <citation type="submission" date="2020-04" db="EMBL/GenBank/DDBJ databases">
        <authorList>
            <person name="Wallbank WR R."/>
            <person name="Pardo Diaz C."/>
            <person name="Kozak K."/>
            <person name="Martin S."/>
            <person name="Jiggins C."/>
            <person name="Moest M."/>
            <person name="Warren A I."/>
            <person name="Byers J.R.P. K."/>
            <person name="Montejo-Kovacevich G."/>
            <person name="Yen C E."/>
        </authorList>
    </citation>
    <scope>NUCLEOTIDE SEQUENCE [LARGE SCALE GENOMIC DNA]</scope>
</reference>
<dbReference type="Pfam" id="PF05485">
    <property type="entry name" value="THAP"/>
    <property type="match status" value="1"/>
</dbReference>
<protein>
    <recommendedName>
        <fullName evidence="6">THAP-type domain-containing protein</fullName>
    </recommendedName>
</protein>
<keyword evidence="3" id="KW-0862">Zinc</keyword>
<dbReference type="InterPro" id="IPR048366">
    <property type="entry name" value="TNP-like_GBD"/>
</dbReference>
<dbReference type="Pfam" id="PF21788">
    <property type="entry name" value="TNP-like_GBD"/>
    <property type="match status" value="1"/>
</dbReference>
<evidence type="ECO:0000256" key="5">
    <source>
        <dbReference type="PROSITE-ProRule" id="PRU00309"/>
    </source>
</evidence>
<accession>A0A8S0ZG31</accession>
<dbReference type="InterPro" id="IPR021896">
    <property type="entry name" value="THAP9-like_HTH"/>
</dbReference>
<dbReference type="InterPro" id="IPR006612">
    <property type="entry name" value="THAP_Znf"/>
</dbReference>
<comment type="caution">
    <text evidence="7">The sequence shown here is derived from an EMBL/GenBank/DDBJ whole genome shotgun (WGS) entry which is preliminary data.</text>
</comment>
<evidence type="ECO:0000259" key="6">
    <source>
        <dbReference type="PROSITE" id="PS50950"/>
    </source>
</evidence>
<dbReference type="InterPro" id="IPR038441">
    <property type="entry name" value="THAP_Znf_sf"/>
</dbReference>
<dbReference type="GO" id="GO:0003677">
    <property type="term" value="F:DNA binding"/>
    <property type="evidence" value="ECO:0007669"/>
    <property type="project" value="UniProtKB-UniRule"/>
</dbReference>
<dbReference type="InterPro" id="IPR055035">
    <property type="entry name" value="THAP9_C"/>
</dbReference>
<dbReference type="Pfam" id="PF21787">
    <property type="entry name" value="TNP-like_RNaseH_N"/>
    <property type="match status" value="1"/>
</dbReference>
<dbReference type="PANTHER" id="PTHR47577">
    <property type="entry name" value="THAP DOMAIN-CONTAINING PROTEIN 6"/>
    <property type="match status" value="1"/>
</dbReference>
<dbReference type="SMART" id="SM00692">
    <property type="entry name" value="DM3"/>
    <property type="match status" value="1"/>
</dbReference>